<dbReference type="PANTHER" id="PTHR38495">
    <property type="entry name" value="MCG11474"/>
    <property type="match status" value="1"/>
</dbReference>
<sequence>MLSYPLPILVDAQEMKDSVKSTDYVERLAHNYMQKCIVESSTESESESNAEVLPSPLAGGLKKARNTKGQQFLDPYDGDSEDASIHSDCSLNSSNSTKVTPWVNSTPKAATLEDADSSEDRVLFSKPSNWHCPETEIGEIHAQTVSDCKAPMESPSQEKDFPRNMLQPSELTGAREALTSMWLTPDCSLLMSVNPSACADLLANPDTNAPQPMLADDSDTMMCKEPLIKRKQGLPISEGAGEKQRKKLRAT</sequence>
<feature type="region of interest" description="Disordered" evidence="1">
    <location>
        <begin position="228"/>
        <end position="251"/>
    </location>
</feature>
<feature type="compositionally biased region" description="Polar residues" evidence="1">
    <location>
        <begin position="87"/>
        <end position="102"/>
    </location>
</feature>
<organism evidence="2 4">
    <name type="scientific">Apteryx mantelli</name>
    <name type="common">North Island brown kiwi</name>
    <dbReference type="NCBI Taxonomy" id="2696672"/>
    <lineage>
        <taxon>Eukaryota</taxon>
        <taxon>Metazoa</taxon>
        <taxon>Chordata</taxon>
        <taxon>Craniata</taxon>
        <taxon>Vertebrata</taxon>
        <taxon>Euteleostomi</taxon>
        <taxon>Archelosauria</taxon>
        <taxon>Archosauria</taxon>
        <taxon>Dinosauria</taxon>
        <taxon>Saurischia</taxon>
        <taxon>Theropoda</taxon>
        <taxon>Coelurosauria</taxon>
        <taxon>Aves</taxon>
        <taxon>Palaeognathae</taxon>
        <taxon>Apterygiformes</taxon>
        <taxon>Apterygidae</taxon>
        <taxon>Apteryx</taxon>
    </lineage>
</organism>
<dbReference type="RefSeq" id="XP_067151083.1">
    <property type="nucleotide sequence ID" value="XM_067294982.1"/>
</dbReference>
<evidence type="ECO:0000256" key="1">
    <source>
        <dbReference type="SAM" id="MobiDB-lite"/>
    </source>
</evidence>
<reference evidence="3 4" key="1">
    <citation type="submission" date="2025-05" db="UniProtKB">
        <authorList>
            <consortium name="RefSeq"/>
        </authorList>
    </citation>
    <scope>IDENTIFICATION</scope>
    <source>
        <tissue evidence="3 4">Blood</tissue>
    </source>
</reference>
<dbReference type="RefSeq" id="XP_067151084.1">
    <property type="nucleotide sequence ID" value="XM_067294983.1"/>
</dbReference>
<name>A0ABM4EEF5_9AVES</name>
<evidence type="ECO:0000313" key="4">
    <source>
        <dbReference type="RefSeq" id="XP_067151084.1"/>
    </source>
</evidence>
<dbReference type="Proteomes" id="UP001652627">
    <property type="component" value="Chromosome 4"/>
</dbReference>
<protein>
    <submittedName>
        <fullName evidence="3 4">Uncharacterized protein isoform X1</fullName>
    </submittedName>
</protein>
<feature type="region of interest" description="Disordered" evidence="1">
    <location>
        <begin position="41"/>
        <end position="102"/>
    </location>
</feature>
<proteinExistence type="predicted"/>
<accession>A0ABM4EEF5</accession>
<dbReference type="PANTHER" id="PTHR38495:SF1">
    <property type="entry name" value="RIKEN CDNA 1700001K19 GENE"/>
    <property type="match status" value="1"/>
</dbReference>
<evidence type="ECO:0000313" key="3">
    <source>
        <dbReference type="RefSeq" id="XP_067151083.1"/>
    </source>
</evidence>
<dbReference type="GeneID" id="106483131"/>
<evidence type="ECO:0000313" key="2">
    <source>
        <dbReference type="Proteomes" id="UP001652627"/>
    </source>
</evidence>
<keyword evidence="2" id="KW-1185">Reference proteome</keyword>
<gene>
    <name evidence="3 4" type="primary">LOC106483131</name>
</gene>